<feature type="domain" description="Wall-associated receptor kinase" evidence="8">
    <location>
        <begin position="173"/>
        <end position="214"/>
    </location>
</feature>
<dbReference type="PANTHER" id="PTHR33491">
    <property type="entry name" value="OSJNBA0016N04.9 PROTEIN"/>
    <property type="match status" value="1"/>
</dbReference>
<evidence type="ECO:0000313" key="10">
    <source>
        <dbReference type="Proteomes" id="UP000489600"/>
    </source>
</evidence>
<evidence type="ECO:0000313" key="9">
    <source>
        <dbReference type="EMBL" id="VVA91518.1"/>
    </source>
</evidence>
<evidence type="ECO:0000259" key="8">
    <source>
        <dbReference type="Pfam" id="PF08488"/>
    </source>
</evidence>
<evidence type="ECO:0000256" key="6">
    <source>
        <dbReference type="ARBA" id="ARBA00023180"/>
    </source>
</evidence>
<comment type="caution">
    <text evidence="9">The sequence shown here is derived from an EMBL/GenBank/DDBJ whole genome shotgun (WGS) entry which is preliminary data.</text>
</comment>
<evidence type="ECO:0000256" key="7">
    <source>
        <dbReference type="SAM" id="SignalP"/>
    </source>
</evidence>
<protein>
    <recommendedName>
        <fullName evidence="8">Wall-associated receptor kinase domain-containing protein</fullName>
    </recommendedName>
</protein>
<dbReference type="Pfam" id="PF08488">
    <property type="entry name" value="WAK"/>
    <property type="match status" value="1"/>
</dbReference>
<evidence type="ECO:0000256" key="1">
    <source>
        <dbReference type="ARBA" id="ARBA00004479"/>
    </source>
</evidence>
<keyword evidence="7" id="KW-0732">Signal</keyword>
<organism evidence="9 10">
    <name type="scientific">Arabis nemorensis</name>
    <dbReference type="NCBI Taxonomy" id="586526"/>
    <lineage>
        <taxon>Eukaryota</taxon>
        <taxon>Viridiplantae</taxon>
        <taxon>Streptophyta</taxon>
        <taxon>Embryophyta</taxon>
        <taxon>Tracheophyta</taxon>
        <taxon>Spermatophyta</taxon>
        <taxon>Magnoliopsida</taxon>
        <taxon>eudicotyledons</taxon>
        <taxon>Gunneridae</taxon>
        <taxon>Pentapetalae</taxon>
        <taxon>rosids</taxon>
        <taxon>malvids</taxon>
        <taxon>Brassicales</taxon>
        <taxon>Brassicaceae</taxon>
        <taxon>Arabideae</taxon>
        <taxon>Arabis</taxon>
    </lineage>
</organism>
<sequence length="217" mass="24354">MDCVLKSFFFAFLLFRLYECTAASTIALPNCKDRCYRSGFRVPYPFGIGQGCYKNKWFEIVCNHSSYPSFPFPPSIGREVNSFSLGDDWFDELRHHKTNRFQITSPLKHSGCSKGITNIPPLNLTGSPFFISDDNKFTVVGCNVKAMMKGTGSQIIGCEARCGNDTRNYKDADKSCVSYKCCQTKIPPGLQVFDSTVEKLEPGKNGCQKAYLSRSDF</sequence>
<evidence type="ECO:0000256" key="5">
    <source>
        <dbReference type="ARBA" id="ARBA00023157"/>
    </source>
</evidence>
<feature type="chain" id="PRO_5021958295" description="Wall-associated receptor kinase domain-containing protein" evidence="7">
    <location>
        <begin position="24"/>
        <end position="217"/>
    </location>
</feature>
<evidence type="ECO:0000256" key="4">
    <source>
        <dbReference type="ARBA" id="ARBA00022777"/>
    </source>
</evidence>
<keyword evidence="10" id="KW-1185">Reference proteome</keyword>
<keyword evidence="4" id="KW-0418">Kinase</keyword>
<name>A0A565ASB1_9BRAS</name>
<evidence type="ECO:0000256" key="2">
    <source>
        <dbReference type="ARBA" id="ARBA00022527"/>
    </source>
</evidence>
<dbReference type="InterPro" id="IPR013695">
    <property type="entry name" value="WAK"/>
</dbReference>
<dbReference type="AlphaFoldDB" id="A0A565ASB1"/>
<comment type="subcellular location">
    <subcellularLocation>
        <location evidence="1">Membrane</location>
        <topology evidence="1">Single-pass type I membrane protein</topology>
    </subcellularLocation>
</comment>
<keyword evidence="6" id="KW-0325">Glycoprotein</keyword>
<dbReference type="GO" id="GO:0004674">
    <property type="term" value="F:protein serine/threonine kinase activity"/>
    <property type="evidence" value="ECO:0007669"/>
    <property type="project" value="UniProtKB-KW"/>
</dbReference>
<gene>
    <name evidence="9" type="ORF">ANE_LOCUS1963</name>
</gene>
<keyword evidence="3" id="KW-0808">Transferase</keyword>
<dbReference type="GO" id="GO:0016020">
    <property type="term" value="C:membrane"/>
    <property type="evidence" value="ECO:0007669"/>
    <property type="project" value="UniProtKB-SubCell"/>
</dbReference>
<reference evidence="9" key="1">
    <citation type="submission" date="2019-07" db="EMBL/GenBank/DDBJ databases">
        <authorList>
            <person name="Dittberner H."/>
        </authorList>
    </citation>
    <scope>NUCLEOTIDE SEQUENCE [LARGE SCALE GENOMIC DNA]</scope>
</reference>
<feature type="signal peptide" evidence="7">
    <location>
        <begin position="1"/>
        <end position="23"/>
    </location>
</feature>
<proteinExistence type="predicted"/>
<dbReference type="Proteomes" id="UP000489600">
    <property type="component" value="Unassembled WGS sequence"/>
</dbReference>
<keyword evidence="2" id="KW-0723">Serine/threonine-protein kinase</keyword>
<dbReference type="OrthoDB" id="4062651at2759"/>
<keyword evidence="5" id="KW-1015">Disulfide bond</keyword>
<evidence type="ECO:0000256" key="3">
    <source>
        <dbReference type="ARBA" id="ARBA00022679"/>
    </source>
</evidence>
<accession>A0A565ASB1</accession>
<dbReference type="EMBL" id="CABITT030000001">
    <property type="protein sequence ID" value="VVA91518.1"/>
    <property type="molecule type" value="Genomic_DNA"/>
</dbReference>